<feature type="compositionally biased region" description="Low complexity" evidence="1">
    <location>
        <begin position="257"/>
        <end position="274"/>
    </location>
</feature>
<feature type="compositionally biased region" description="Gly residues" evidence="1">
    <location>
        <begin position="306"/>
        <end position="320"/>
    </location>
</feature>
<accession>A0A2J7ZYV5</accession>
<feature type="region of interest" description="Disordered" evidence="1">
    <location>
        <begin position="188"/>
        <end position="210"/>
    </location>
</feature>
<organism evidence="2 3">
    <name type="scientific">Tetrabaena socialis</name>
    <dbReference type="NCBI Taxonomy" id="47790"/>
    <lineage>
        <taxon>Eukaryota</taxon>
        <taxon>Viridiplantae</taxon>
        <taxon>Chlorophyta</taxon>
        <taxon>core chlorophytes</taxon>
        <taxon>Chlorophyceae</taxon>
        <taxon>CS clade</taxon>
        <taxon>Chlamydomonadales</taxon>
        <taxon>Tetrabaenaceae</taxon>
        <taxon>Tetrabaena</taxon>
    </lineage>
</organism>
<feature type="region of interest" description="Disordered" evidence="1">
    <location>
        <begin position="46"/>
        <end position="65"/>
    </location>
</feature>
<feature type="compositionally biased region" description="Polar residues" evidence="1">
    <location>
        <begin position="1"/>
        <end position="15"/>
    </location>
</feature>
<evidence type="ECO:0000313" key="3">
    <source>
        <dbReference type="Proteomes" id="UP000236333"/>
    </source>
</evidence>
<reference evidence="2 3" key="1">
    <citation type="journal article" date="2017" name="Mol. Biol. Evol.">
        <title>The 4-celled Tetrabaena socialis nuclear genome reveals the essential components for genetic control of cell number at the origin of multicellularity in the volvocine lineage.</title>
        <authorList>
            <person name="Featherston J."/>
            <person name="Arakaki Y."/>
            <person name="Hanschen E.R."/>
            <person name="Ferris P.J."/>
            <person name="Michod R.E."/>
            <person name="Olson B.J.S.C."/>
            <person name="Nozaki H."/>
            <person name="Durand P.M."/>
        </authorList>
    </citation>
    <scope>NUCLEOTIDE SEQUENCE [LARGE SCALE GENOMIC DNA]</scope>
    <source>
        <strain evidence="2 3">NIES-571</strain>
    </source>
</reference>
<dbReference type="Proteomes" id="UP000236333">
    <property type="component" value="Unassembled WGS sequence"/>
</dbReference>
<dbReference type="EMBL" id="PGGS01000305">
    <property type="protein sequence ID" value="PNH05447.1"/>
    <property type="molecule type" value="Genomic_DNA"/>
</dbReference>
<dbReference type="SUPFAM" id="SSF55811">
    <property type="entry name" value="Nudix"/>
    <property type="match status" value="1"/>
</dbReference>
<feature type="compositionally biased region" description="Gly residues" evidence="1">
    <location>
        <begin position="199"/>
        <end position="210"/>
    </location>
</feature>
<gene>
    <name evidence="2" type="ORF">TSOC_008266</name>
</gene>
<dbReference type="OrthoDB" id="551398at2759"/>
<protein>
    <recommendedName>
        <fullName evidence="4">Nudix hydrolase domain-containing protein</fullName>
    </recommendedName>
</protein>
<evidence type="ECO:0008006" key="4">
    <source>
        <dbReference type="Google" id="ProtNLM"/>
    </source>
</evidence>
<sequence>MGLASSTSVSSQPPTHVSECDVRPSLVALDATSSSLSTSVVCDESPRVEVPSLPPGPAVPDTPARPWGVSDAPLDSQGSMFGWRIDFNAAPSSRLYAAAGVMPFAYKEDEGELYALLSVQRDKRASRAKGGSKDDLVYTFLGGKVEKADGFDAAITAAREALEESHRLLSLEAVLRALRGVEDVRRVRRGARSEPSNAGDGGAGNGGGGGDCASSSGNGVGNGVCSRSAFPAGSKARGRMEEAAAGASGDGGGSGPGAASAFGSGSGVDGTSSSQNGAGNGVSAHDDGGSPGPGAASRLGGSDRVGPGGGSRAGGGGGGADESSISGRHRTPHEYFSAGRYMLFGLYLPDAWQLPAECAARVEGG</sequence>
<dbReference type="InterPro" id="IPR015797">
    <property type="entry name" value="NUDIX_hydrolase-like_dom_sf"/>
</dbReference>
<comment type="caution">
    <text evidence="2">The sequence shown here is derived from an EMBL/GenBank/DDBJ whole genome shotgun (WGS) entry which is preliminary data.</text>
</comment>
<proteinExistence type="predicted"/>
<name>A0A2J7ZYV5_9CHLO</name>
<feature type="region of interest" description="Disordered" evidence="1">
    <location>
        <begin position="241"/>
        <end position="328"/>
    </location>
</feature>
<feature type="region of interest" description="Disordered" evidence="1">
    <location>
        <begin position="1"/>
        <end position="21"/>
    </location>
</feature>
<keyword evidence="3" id="KW-1185">Reference proteome</keyword>
<evidence type="ECO:0000256" key="1">
    <source>
        <dbReference type="SAM" id="MobiDB-lite"/>
    </source>
</evidence>
<evidence type="ECO:0000313" key="2">
    <source>
        <dbReference type="EMBL" id="PNH05447.1"/>
    </source>
</evidence>
<dbReference type="AlphaFoldDB" id="A0A2J7ZYV5"/>